<protein>
    <submittedName>
        <fullName evidence="3">Amidohydrolase family protein</fullName>
    </submittedName>
</protein>
<dbReference type="InterPro" id="IPR006680">
    <property type="entry name" value="Amidohydro-rel"/>
</dbReference>
<dbReference type="Pfam" id="PF04909">
    <property type="entry name" value="Amidohydro_2"/>
    <property type="match status" value="1"/>
</dbReference>
<dbReference type="PANTHER" id="PTHR43569">
    <property type="entry name" value="AMIDOHYDROLASE"/>
    <property type="match status" value="1"/>
</dbReference>
<gene>
    <name evidence="3" type="ORF">AAFH96_28380</name>
</gene>
<dbReference type="Proteomes" id="UP001582793">
    <property type="component" value="Unassembled WGS sequence"/>
</dbReference>
<dbReference type="RefSeq" id="WP_375736231.1">
    <property type="nucleotide sequence ID" value="NZ_JBCGDC010000117.1"/>
</dbReference>
<dbReference type="PANTHER" id="PTHR43569:SF1">
    <property type="entry name" value="BLL3371 PROTEIN"/>
    <property type="match status" value="1"/>
</dbReference>
<keyword evidence="4" id="KW-1185">Reference proteome</keyword>
<accession>A0ABV5CYM2</accession>
<dbReference type="InterPro" id="IPR052350">
    <property type="entry name" value="Metallo-dep_Lactonases"/>
</dbReference>
<comment type="caution">
    <text evidence="3">The sequence shown here is derived from an EMBL/GenBank/DDBJ whole genome shotgun (WGS) entry which is preliminary data.</text>
</comment>
<evidence type="ECO:0000313" key="4">
    <source>
        <dbReference type="Proteomes" id="UP001582793"/>
    </source>
</evidence>
<dbReference type="EMBL" id="JBCGDC010000117">
    <property type="protein sequence ID" value="MFB6396990.1"/>
    <property type="molecule type" value="Genomic_DNA"/>
</dbReference>
<proteinExistence type="inferred from homology"/>
<dbReference type="Gene3D" id="3.20.20.140">
    <property type="entry name" value="Metal-dependent hydrolases"/>
    <property type="match status" value="1"/>
</dbReference>
<evidence type="ECO:0000313" key="3">
    <source>
        <dbReference type="EMBL" id="MFB6396990.1"/>
    </source>
</evidence>
<dbReference type="InterPro" id="IPR032466">
    <property type="entry name" value="Metal_Hydrolase"/>
</dbReference>
<name>A0ABV5CYM2_9ACTN</name>
<organism evidence="3 4">
    <name type="scientific">Polymorphospora lycopeni</name>
    <dbReference type="NCBI Taxonomy" id="3140240"/>
    <lineage>
        <taxon>Bacteria</taxon>
        <taxon>Bacillati</taxon>
        <taxon>Actinomycetota</taxon>
        <taxon>Actinomycetes</taxon>
        <taxon>Micromonosporales</taxon>
        <taxon>Micromonosporaceae</taxon>
        <taxon>Polymorphospora</taxon>
    </lineage>
</organism>
<feature type="domain" description="Amidohydrolase-related" evidence="2">
    <location>
        <begin position="16"/>
        <end position="288"/>
    </location>
</feature>
<dbReference type="SUPFAM" id="SSF51556">
    <property type="entry name" value="Metallo-dependent hydrolases"/>
    <property type="match status" value="1"/>
</dbReference>
<reference evidence="3 4" key="1">
    <citation type="submission" date="2024-04" db="EMBL/GenBank/DDBJ databases">
        <title>Polymorphospora sp. isolated from Baiyangdian Lake in Xiong'an New Area.</title>
        <authorList>
            <person name="Zhang X."/>
            <person name="Liu J."/>
        </authorList>
    </citation>
    <scope>NUCLEOTIDE SEQUENCE [LARGE SCALE GENOMIC DNA]</scope>
    <source>
        <strain evidence="3 4">2-325</strain>
    </source>
</reference>
<comment type="similarity">
    <text evidence="1">Belongs to the metallo-dependent hydrolases superfamily.</text>
</comment>
<evidence type="ECO:0000259" key="2">
    <source>
        <dbReference type="Pfam" id="PF04909"/>
    </source>
</evidence>
<sequence length="290" mass="30980">MRSEDDETVEAAVQVVDSHVHFWDPARMDYPWLAAVPALHRPYRPSDLDTGGHELAAAVFVEAGRADGDAAREVDWVEELAADWPVLRAVVAHAPLEQGAAAAPRLAELAGRPLVRGVRRNVQDEPAGFATTDAFVTGVRSLARYGLTFDLCVRHHQLAEVTTLARRAPDVTIVLDHLGKPPVAAARPGPWRADLARLAAAPNVVCKLSGLATEAAPGHTTADLVPYLAHALAVFGADRCMFGGDWPVSTLAVTYPDWLGVVTAALAGRPESERSAVFGGTARRVYRIGS</sequence>
<evidence type="ECO:0000256" key="1">
    <source>
        <dbReference type="ARBA" id="ARBA00038310"/>
    </source>
</evidence>